<organism evidence="3 4">
    <name type="scientific">Serendipita indica (strain DSM 11827)</name>
    <name type="common">Root endophyte fungus</name>
    <name type="synonym">Piriformospora indica</name>
    <dbReference type="NCBI Taxonomy" id="1109443"/>
    <lineage>
        <taxon>Eukaryota</taxon>
        <taxon>Fungi</taxon>
        <taxon>Dikarya</taxon>
        <taxon>Basidiomycota</taxon>
        <taxon>Agaricomycotina</taxon>
        <taxon>Agaricomycetes</taxon>
        <taxon>Sebacinales</taxon>
        <taxon>Serendipitaceae</taxon>
        <taxon>Serendipita</taxon>
    </lineage>
</organism>
<reference evidence="3 4" key="1">
    <citation type="journal article" date="2011" name="PLoS Pathog.">
        <title>Endophytic Life Strategies Decoded by Genome and Transcriptome Analyses of the Mutualistic Root Symbiont Piriformospora indica.</title>
        <authorList>
            <person name="Zuccaro A."/>
            <person name="Lahrmann U."/>
            <person name="Guldener U."/>
            <person name="Langen G."/>
            <person name="Pfiffi S."/>
            <person name="Biedenkopf D."/>
            <person name="Wong P."/>
            <person name="Samans B."/>
            <person name="Grimm C."/>
            <person name="Basiewicz M."/>
            <person name="Murat C."/>
            <person name="Martin F."/>
            <person name="Kogel K.H."/>
        </authorList>
    </citation>
    <scope>NUCLEOTIDE SEQUENCE [LARGE SCALE GENOMIC DNA]</scope>
    <source>
        <strain evidence="3 4">DSM 11827</strain>
    </source>
</reference>
<dbReference type="STRING" id="1109443.G4TU10"/>
<dbReference type="GO" id="GO:0031011">
    <property type="term" value="C:Ino80 complex"/>
    <property type="evidence" value="ECO:0007669"/>
    <property type="project" value="InterPro"/>
</dbReference>
<dbReference type="SMART" id="SM01406">
    <property type="entry name" value="PAPA-1"/>
    <property type="match status" value="1"/>
</dbReference>
<feature type="compositionally biased region" description="Acidic residues" evidence="1">
    <location>
        <begin position="232"/>
        <end position="243"/>
    </location>
</feature>
<accession>G4TU10</accession>
<feature type="compositionally biased region" description="Basic and acidic residues" evidence="1">
    <location>
        <begin position="222"/>
        <end position="231"/>
    </location>
</feature>
<feature type="compositionally biased region" description="Basic and acidic residues" evidence="1">
    <location>
        <begin position="349"/>
        <end position="360"/>
    </location>
</feature>
<dbReference type="InParanoid" id="G4TU10"/>
<dbReference type="InterPro" id="IPR006880">
    <property type="entry name" value="INO80B_C"/>
</dbReference>
<dbReference type="eggNOG" id="ENOG502S7M7">
    <property type="taxonomic scope" value="Eukaryota"/>
</dbReference>
<gene>
    <name evidence="3" type="ORF">PIIN_08772</name>
</gene>
<comment type="caution">
    <text evidence="3">The sequence shown here is derived from an EMBL/GenBank/DDBJ whole genome shotgun (WGS) entry which is preliminary data.</text>
</comment>
<feature type="compositionally biased region" description="Basic and acidic residues" evidence="1">
    <location>
        <begin position="170"/>
        <end position="183"/>
    </location>
</feature>
<evidence type="ECO:0000313" key="4">
    <source>
        <dbReference type="Proteomes" id="UP000007148"/>
    </source>
</evidence>
<feature type="compositionally biased region" description="Acidic residues" evidence="1">
    <location>
        <begin position="111"/>
        <end position="126"/>
    </location>
</feature>
<feature type="compositionally biased region" description="Basic residues" evidence="1">
    <location>
        <begin position="288"/>
        <end position="299"/>
    </location>
</feature>
<dbReference type="PANTHER" id="PTHR21561">
    <property type="entry name" value="INO80 COMPLEX SUBUNIT B"/>
    <property type="match status" value="1"/>
</dbReference>
<evidence type="ECO:0000259" key="2">
    <source>
        <dbReference type="SMART" id="SM01406"/>
    </source>
</evidence>
<evidence type="ECO:0000256" key="1">
    <source>
        <dbReference type="SAM" id="MobiDB-lite"/>
    </source>
</evidence>
<proteinExistence type="predicted"/>
<feature type="region of interest" description="Disordered" evidence="1">
    <location>
        <begin position="1"/>
        <end position="309"/>
    </location>
</feature>
<evidence type="ECO:0000313" key="3">
    <source>
        <dbReference type="EMBL" id="CCA74803.1"/>
    </source>
</evidence>
<name>G4TU10_SERID</name>
<dbReference type="OrthoDB" id="2021186at2759"/>
<dbReference type="HOGENOM" id="CLU_025281_0_0_1"/>
<sequence length="430" mass="46736">MPPRVPPAKRYTRRIIEDEESDELPEDEQYDEDEEEQMDDMDEDEDDVDELDEDEDDYAYETPKKTGLKIKLNVSAPKGKSGGTTVSTPGETPPYAMPRKRGRKSRVIAASDDEAEEQEEEEDAEADFVASVPTAQPTRMTARQAALAGGGGPVEHVSLEEPPNPRKRKWTEEEIAMRREEAARKRKLKGAQRQEDEKQMIINRLINKGSGGKRGRWANKQAAKEKEKEPTPEGEDAGEDEGEPTGAAGEGTEAGEGNETTSGAEEEEENGPTTGAGAPQRPATRGRGGWRGRGRRGRGARLPPPPVKMHIPYMRWISGMRDIVVEDDSLKPGTEPSTTAGTVDESGSAEERPVPKEKEPYISLSIPTELLAATSISDPEPPLPAKAASTCAVQGCNQARKYKLVGSPDPEVGACGMAHLTTLQNSVSVS</sequence>
<dbReference type="EMBL" id="CAFZ01000357">
    <property type="protein sequence ID" value="CCA74803.1"/>
    <property type="molecule type" value="Genomic_DNA"/>
</dbReference>
<feature type="domain" description="INO80 complex subunit B-like conserved region" evidence="2">
    <location>
        <begin position="174"/>
        <end position="329"/>
    </location>
</feature>
<dbReference type="Proteomes" id="UP000007148">
    <property type="component" value="Unassembled WGS sequence"/>
</dbReference>
<dbReference type="GO" id="GO:0006338">
    <property type="term" value="P:chromatin remodeling"/>
    <property type="evidence" value="ECO:0007669"/>
    <property type="project" value="InterPro"/>
</dbReference>
<protein>
    <recommendedName>
        <fullName evidence="2">INO80 complex subunit B-like conserved region domain-containing protein</fullName>
    </recommendedName>
</protein>
<dbReference type="AlphaFoldDB" id="G4TU10"/>
<feature type="region of interest" description="Disordered" evidence="1">
    <location>
        <begin position="327"/>
        <end position="361"/>
    </location>
</feature>
<dbReference type="Pfam" id="PF04795">
    <property type="entry name" value="PAPA-1"/>
    <property type="match status" value="1"/>
</dbReference>
<keyword evidence="4" id="KW-1185">Reference proteome</keyword>
<dbReference type="InterPro" id="IPR029523">
    <property type="entry name" value="INO80B/Ies2"/>
</dbReference>
<dbReference type="PANTHER" id="PTHR21561:SF12">
    <property type="entry name" value="INO80 COMPLEX SUBUNIT B"/>
    <property type="match status" value="1"/>
</dbReference>
<feature type="compositionally biased region" description="Acidic residues" evidence="1">
    <location>
        <begin position="17"/>
        <end position="59"/>
    </location>
</feature>
<dbReference type="OMA" id="WISGMRD"/>